<sequence>MSAPNNNPPPPPKKAGRAKREIDDRLLESIEAIYADNAEVTLEMVDEIIGDGDPLGDEEWDQAAEDRMIARWEASSRKKSSDKVGTRGNNDDFLREVWRFSLRFMKQAPPIMLSPINGLQFIPTRQKSNFEISSDLFTQAACVTMAQLVVHPVWGGNHRPFVDALIFAALCRVDAKTNISLSLWWPAQCPVIQGLNARLAEAANTGQPLPDTLRKLHIAERETVHGRGDEPEESIFSEALFHIGKNVVAESASKPEQAQLREGIVPFQGKDLNAVKKGLDDMALAVGPMPFSVDDIHAAFKFVGHRGEIPSRLQLRSLDARACKQVFRLSERLGSHLDRFPIRSRSRSPRPSDLNDSDRDFHHVQQRRSSSPADGGSSSGEDNINGSLADETHDDNAYLPDDGGYIPEASEFTSQVEADGSSRKLNPALPSPRVTIDLRPPLSQALAKDEIGQIRREVDKLGRRIRNGETERDRLIAKVRADQAKTHKVSKRRHFDAIQACAQEYDNDLETARSEHTEAIEALRSEHNEAIASLKTEFHQGLEAVRSQCNDQAGLIKSLQEENERLRRSAQAAPSQASEPERSPTPVEKPAQPGAPEHLESSEETETLASILSRRPEGVTFPTLGLRPPVVRITASRDGRHWRLGE</sequence>
<keyword evidence="3" id="KW-1185">Reference proteome</keyword>
<reference evidence="2 3" key="1">
    <citation type="submission" date="2020-05" db="EMBL/GenBank/DDBJ databases">
        <title>Identification and distribution of gene clusters putatively required for synthesis of sphingolipid metabolism inhibitors in phylogenetically diverse species of the filamentous fungus Fusarium.</title>
        <authorList>
            <person name="Kim H.-S."/>
            <person name="Busman M."/>
            <person name="Brown D.W."/>
            <person name="Divon H."/>
            <person name="Uhlig S."/>
            <person name="Proctor R.H."/>
        </authorList>
    </citation>
    <scope>NUCLEOTIDE SEQUENCE [LARGE SCALE GENOMIC DNA]</scope>
    <source>
        <strain evidence="2 3">NRRL 13617</strain>
    </source>
</reference>
<feature type="region of interest" description="Disordered" evidence="1">
    <location>
        <begin position="340"/>
        <end position="434"/>
    </location>
</feature>
<feature type="compositionally biased region" description="Pro residues" evidence="1">
    <location>
        <begin position="1"/>
        <end position="13"/>
    </location>
</feature>
<feature type="compositionally biased region" description="Low complexity" evidence="1">
    <location>
        <begin position="369"/>
        <end position="380"/>
    </location>
</feature>
<feature type="compositionally biased region" description="Low complexity" evidence="1">
    <location>
        <begin position="569"/>
        <end position="578"/>
    </location>
</feature>
<evidence type="ECO:0000313" key="2">
    <source>
        <dbReference type="EMBL" id="KAF5538302.1"/>
    </source>
</evidence>
<comment type="caution">
    <text evidence="2">The sequence shown here is derived from an EMBL/GenBank/DDBJ whole genome shotgun (WGS) entry which is preliminary data.</text>
</comment>
<dbReference type="AlphaFoldDB" id="A0A8H5ILU3"/>
<dbReference type="Proteomes" id="UP000582016">
    <property type="component" value="Unassembled WGS sequence"/>
</dbReference>
<evidence type="ECO:0000313" key="3">
    <source>
        <dbReference type="Proteomes" id="UP000582016"/>
    </source>
</evidence>
<dbReference type="OrthoDB" id="5100277at2759"/>
<evidence type="ECO:0000256" key="1">
    <source>
        <dbReference type="SAM" id="MobiDB-lite"/>
    </source>
</evidence>
<dbReference type="EMBL" id="JAAOAQ010000654">
    <property type="protein sequence ID" value="KAF5538302.1"/>
    <property type="molecule type" value="Genomic_DNA"/>
</dbReference>
<name>A0A8H5ILU3_9HYPO</name>
<organism evidence="2 3">
    <name type="scientific">Fusarium phyllophilum</name>
    <dbReference type="NCBI Taxonomy" id="47803"/>
    <lineage>
        <taxon>Eukaryota</taxon>
        <taxon>Fungi</taxon>
        <taxon>Dikarya</taxon>
        <taxon>Ascomycota</taxon>
        <taxon>Pezizomycotina</taxon>
        <taxon>Sordariomycetes</taxon>
        <taxon>Hypocreomycetidae</taxon>
        <taxon>Hypocreales</taxon>
        <taxon>Nectriaceae</taxon>
        <taxon>Fusarium</taxon>
        <taxon>Fusarium fujikuroi species complex</taxon>
    </lineage>
</organism>
<protein>
    <submittedName>
        <fullName evidence="2">Uncharacterized protein</fullName>
    </submittedName>
</protein>
<gene>
    <name evidence="2" type="ORF">FPHYL_12546</name>
</gene>
<feature type="region of interest" description="Disordered" evidence="1">
    <location>
        <begin position="1"/>
        <end position="21"/>
    </location>
</feature>
<proteinExistence type="predicted"/>
<accession>A0A8H5ILU3</accession>
<feature type="region of interest" description="Disordered" evidence="1">
    <location>
        <begin position="562"/>
        <end position="627"/>
    </location>
</feature>